<dbReference type="PANTHER" id="PTHR43790">
    <property type="entry name" value="CARBOHYDRATE TRANSPORT ATP-BINDING PROTEIN MG119-RELATED"/>
    <property type="match status" value="1"/>
</dbReference>
<keyword evidence="4" id="KW-0677">Repeat</keyword>
<accession>A0ABR7EFV0</accession>
<evidence type="ECO:0000256" key="7">
    <source>
        <dbReference type="ARBA" id="ARBA00022967"/>
    </source>
</evidence>
<feature type="domain" description="ABC transporter" evidence="9">
    <location>
        <begin position="255"/>
        <end position="499"/>
    </location>
</feature>
<dbReference type="InterPro" id="IPR027417">
    <property type="entry name" value="P-loop_NTPase"/>
</dbReference>
<evidence type="ECO:0000313" key="10">
    <source>
        <dbReference type="EMBL" id="MBC5648004.1"/>
    </source>
</evidence>
<evidence type="ECO:0000256" key="3">
    <source>
        <dbReference type="ARBA" id="ARBA00022597"/>
    </source>
</evidence>
<dbReference type="PANTHER" id="PTHR43790:SF3">
    <property type="entry name" value="D-ALLOSE IMPORT ATP-BINDING PROTEIN ALSA-RELATED"/>
    <property type="match status" value="1"/>
</dbReference>
<keyword evidence="3" id="KW-0762">Sugar transport</keyword>
<dbReference type="PROSITE" id="PS00211">
    <property type="entry name" value="ABC_TRANSPORTER_1"/>
    <property type="match status" value="1"/>
</dbReference>
<keyword evidence="5" id="KW-0547">Nucleotide-binding</keyword>
<dbReference type="InterPro" id="IPR050107">
    <property type="entry name" value="ABC_carbohydrate_import_ATPase"/>
</dbReference>
<organism evidence="10 11">
    <name type="scientific">Christensenella tenuis</name>
    <dbReference type="NCBI Taxonomy" id="2763033"/>
    <lineage>
        <taxon>Bacteria</taxon>
        <taxon>Bacillati</taxon>
        <taxon>Bacillota</taxon>
        <taxon>Clostridia</taxon>
        <taxon>Christensenellales</taxon>
        <taxon>Christensenellaceae</taxon>
        <taxon>Christensenella</taxon>
    </lineage>
</organism>
<dbReference type="CDD" id="cd03216">
    <property type="entry name" value="ABC_Carb_Monos_I"/>
    <property type="match status" value="1"/>
</dbReference>
<dbReference type="GO" id="GO:0005524">
    <property type="term" value="F:ATP binding"/>
    <property type="evidence" value="ECO:0007669"/>
    <property type="project" value="UniProtKB-KW"/>
</dbReference>
<name>A0ABR7EFV0_9FIRM</name>
<dbReference type="InterPro" id="IPR017871">
    <property type="entry name" value="ABC_transporter-like_CS"/>
</dbReference>
<evidence type="ECO:0000256" key="5">
    <source>
        <dbReference type="ARBA" id="ARBA00022741"/>
    </source>
</evidence>
<evidence type="ECO:0000256" key="8">
    <source>
        <dbReference type="ARBA" id="ARBA00023136"/>
    </source>
</evidence>
<dbReference type="InterPro" id="IPR003439">
    <property type="entry name" value="ABC_transporter-like_ATP-bd"/>
</dbReference>
<evidence type="ECO:0000256" key="4">
    <source>
        <dbReference type="ARBA" id="ARBA00022737"/>
    </source>
</evidence>
<dbReference type="SUPFAM" id="SSF52540">
    <property type="entry name" value="P-loop containing nucleoside triphosphate hydrolases"/>
    <property type="match status" value="2"/>
</dbReference>
<dbReference type="Gene3D" id="3.40.50.300">
    <property type="entry name" value="P-loop containing nucleotide triphosphate hydrolases"/>
    <property type="match status" value="2"/>
</dbReference>
<keyword evidence="11" id="KW-1185">Reference proteome</keyword>
<protein>
    <submittedName>
        <fullName evidence="10">Sugar ABC transporter ATP-binding protein</fullName>
    </submittedName>
</protein>
<dbReference type="InterPro" id="IPR003593">
    <property type="entry name" value="AAA+_ATPase"/>
</dbReference>
<dbReference type="Pfam" id="PF00005">
    <property type="entry name" value="ABC_tran"/>
    <property type="match status" value="2"/>
</dbReference>
<reference evidence="10 11" key="1">
    <citation type="submission" date="2020-08" db="EMBL/GenBank/DDBJ databases">
        <title>Genome public.</title>
        <authorList>
            <person name="Liu C."/>
            <person name="Sun Q."/>
        </authorList>
    </citation>
    <scope>NUCLEOTIDE SEQUENCE [LARGE SCALE GENOMIC DNA]</scope>
    <source>
        <strain evidence="10 11">NSJ-35</strain>
    </source>
</reference>
<dbReference type="Proteomes" id="UP000606889">
    <property type="component" value="Unassembled WGS sequence"/>
</dbReference>
<evidence type="ECO:0000259" key="9">
    <source>
        <dbReference type="PROSITE" id="PS50893"/>
    </source>
</evidence>
<keyword evidence="1" id="KW-0813">Transport</keyword>
<dbReference type="RefSeq" id="WP_186857528.1">
    <property type="nucleotide sequence ID" value="NZ_JACOON010000003.1"/>
</dbReference>
<gene>
    <name evidence="10" type="ORF">H8S18_06615</name>
</gene>
<evidence type="ECO:0000256" key="1">
    <source>
        <dbReference type="ARBA" id="ARBA00022448"/>
    </source>
</evidence>
<sequence length="499" mass="55478">MAKHIIELKNIDMSFNGVKVLDQVDFALEEGEVHALVGGNGAGKSTLMKIMTGVYVKDAGEIIFDGCPVNFRSPQDAEKLGIAMIFQEFSLAPTMTVTENIFLNREFKKRNGLIDNRKCAAEARRIFSELNVAMDPDAVMSDLAAGQWQMTEIAKALATDAKVLVMDEPTSCLTESEVGHLFSMIRELKKKGIAIVYISHRMKEIYQVCDRISILADGKNVVTADASEITMEQMIRGITGKNVDRFEWQDRRTPVRERIVLRASGIKTNNRVEHVDLTLHEGEVLGISGLGGSGTSETLRALFGIDPLIEGTLTVNGEEVCFRNPSQAMKKGLALIPEDRREEGLLVDHSVKDNILLPSLDKLSNRVGVVDEKKSVRVVNDWTEELHIKTDSMNKLVRLLSGGNQQKIVFAKWLANQPQIILMDEPTKGIDIGSKAEIMDIIRGLARDGQSVVMASSELAEILAICDRILIMHQGKVIRELMRAEINSEEELQHEIQNF</sequence>
<dbReference type="PROSITE" id="PS50893">
    <property type="entry name" value="ABC_TRANSPORTER_2"/>
    <property type="match status" value="2"/>
</dbReference>
<proteinExistence type="predicted"/>
<feature type="domain" description="ABC transporter" evidence="9">
    <location>
        <begin position="6"/>
        <end position="242"/>
    </location>
</feature>
<keyword evidence="6 10" id="KW-0067">ATP-binding</keyword>
<dbReference type="SMART" id="SM00382">
    <property type="entry name" value="AAA"/>
    <property type="match status" value="2"/>
</dbReference>
<dbReference type="CDD" id="cd03215">
    <property type="entry name" value="ABC_Carb_Monos_II"/>
    <property type="match status" value="1"/>
</dbReference>
<evidence type="ECO:0000313" key="11">
    <source>
        <dbReference type="Proteomes" id="UP000606889"/>
    </source>
</evidence>
<keyword evidence="2" id="KW-1003">Cell membrane</keyword>
<evidence type="ECO:0000256" key="6">
    <source>
        <dbReference type="ARBA" id="ARBA00022840"/>
    </source>
</evidence>
<dbReference type="EMBL" id="JACOON010000003">
    <property type="protein sequence ID" value="MBC5648004.1"/>
    <property type="molecule type" value="Genomic_DNA"/>
</dbReference>
<keyword evidence="7" id="KW-1278">Translocase</keyword>
<keyword evidence="8" id="KW-0472">Membrane</keyword>
<evidence type="ECO:0000256" key="2">
    <source>
        <dbReference type="ARBA" id="ARBA00022475"/>
    </source>
</evidence>
<comment type="caution">
    <text evidence="10">The sequence shown here is derived from an EMBL/GenBank/DDBJ whole genome shotgun (WGS) entry which is preliminary data.</text>
</comment>